<evidence type="ECO:0000313" key="2">
    <source>
        <dbReference type="EMBL" id="QIK75456.1"/>
    </source>
</evidence>
<dbReference type="InterPro" id="IPR050177">
    <property type="entry name" value="Lipid_A_modif_metabolic_enz"/>
</dbReference>
<proteinExistence type="predicted"/>
<dbReference type="InterPro" id="IPR001509">
    <property type="entry name" value="Epimerase_deHydtase"/>
</dbReference>
<dbReference type="Pfam" id="PF01370">
    <property type="entry name" value="Epimerase"/>
    <property type="match status" value="1"/>
</dbReference>
<dbReference type="Gene3D" id="3.40.50.720">
    <property type="entry name" value="NAD(P)-binding Rossmann-like Domain"/>
    <property type="match status" value="1"/>
</dbReference>
<dbReference type="InterPro" id="IPR036291">
    <property type="entry name" value="NAD(P)-bd_dom_sf"/>
</dbReference>
<dbReference type="PANTHER" id="PTHR43245">
    <property type="entry name" value="BIFUNCTIONAL POLYMYXIN RESISTANCE PROTEIN ARNA"/>
    <property type="match status" value="1"/>
</dbReference>
<gene>
    <name evidence="2" type="ORF">G7071_08400</name>
</gene>
<organism evidence="2 3">
    <name type="scientific">Nocardioides piscis</name>
    <dbReference type="NCBI Taxonomy" id="2714938"/>
    <lineage>
        <taxon>Bacteria</taxon>
        <taxon>Bacillati</taxon>
        <taxon>Actinomycetota</taxon>
        <taxon>Actinomycetes</taxon>
        <taxon>Propionibacteriales</taxon>
        <taxon>Nocardioidaceae</taxon>
        <taxon>Nocardioides</taxon>
    </lineage>
</organism>
<dbReference type="PANTHER" id="PTHR43245:SF13">
    <property type="entry name" value="UDP-D-APIOSE_UDP-D-XYLOSE SYNTHASE 2"/>
    <property type="match status" value="1"/>
</dbReference>
<dbReference type="SUPFAM" id="SSF51735">
    <property type="entry name" value="NAD(P)-binding Rossmann-fold domains"/>
    <property type="match status" value="1"/>
</dbReference>
<dbReference type="EMBL" id="CP049866">
    <property type="protein sequence ID" value="QIK75456.1"/>
    <property type="molecule type" value="Genomic_DNA"/>
</dbReference>
<feature type="domain" description="NAD-dependent epimerase/dehydratase" evidence="1">
    <location>
        <begin position="4"/>
        <end position="236"/>
    </location>
</feature>
<protein>
    <submittedName>
        <fullName evidence="2">NAD-dependent epimerase/dehydratase family protein</fullName>
    </submittedName>
</protein>
<dbReference type="Proteomes" id="UP000502035">
    <property type="component" value="Chromosome"/>
</dbReference>
<dbReference type="KEGG" id="npi:G7071_08400"/>
<dbReference type="AlphaFoldDB" id="A0A6G7YFK9"/>
<dbReference type="RefSeq" id="WP_166317314.1">
    <property type="nucleotide sequence ID" value="NZ_CP049866.1"/>
</dbReference>
<name>A0A6G7YFK9_9ACTN</name>
<evidence type="ECO:0000313" key="3">
    <source>
        <dbReference type="Proteomes" id="UP000502035"/>
    </source>
</evidence>
<accession>A0A6G7YFK9</accession>
<sequence length="305" mass="32668">MQTLVTGGAGFIGRRLVRYLTDMGHEVVVVDAGFTGRLAELPSSCTLVERDIADLSDSDWDGLLDGCDLVFHLAARKYRTPGVSAEQLLATNVNATWRLAGAAARARVQRVVFTSSLYAYGALGPEVMTESDVPLPRTLYGASKLMGEHVLRTVGLEHGLAWNCARLFFIYGPGQHADGGYKSVIVTNFERMAAGLAPTICGDGEQSLDYVFVDDAVEALWRLACAEATGQIVNVASGVPRTINALTTTMQEVAGTGLDFEELPADWTAGTARVGDPSRCHDIFGWAVTTNLPTGLAKTWESLVP</sequence>
<reference evidence="2 3" key="1">
    <citation type="submission" date="2020-03" db="EMBL/GenBank/DDBJ databases">
        <title>Nocardioides sp. nov., isolated from fish.</title>
        <authorList>
            <person name="Hyun D.-W."/>
            <person name="Bae J.-W."/>
        </authorList>
    </citation>
    <scope>NUCLEOTIDE SEQUENCE [LARGE SCALE GENOMIC DNA]</scope>
    <source>
        <strain evidence="2 3">HDW12A</strain>
    </source>
</reference>
<evidence type="ECO:0000259" key="1">
    <source>
        <dbReference type="Pfam" id="PF01370"/>
    </source>
</evidence>
<keyword evidence="3" id="KW-1185">Reference proteome</keyword>